<dbReference type="InterPro" id="IPR003715">
    <property type="entry name" value="Poly_export_N"/>
</dbReference>
<dbReference type="Pfam" id="PF02563">
    <property type="entry name" value="Poly_export"/>
    <property type="match status" value="1"/>
</dbReference>
<dbReference type="GO" id="GO:0015159">
    <property type="term" value="F:polysaccharide transmembrane transporter activity"/>
    <property type="evidence" value="ECO:0007669"/>
    <property type="project" value="InterPro"/>
</dbReference>
<feature type="signal peptide" evidence="2">
    <location>
        <begin position="1"/>
        <end position="22"/>
    </location>
</feature>
<dbReference type="AlphaFoldDB" id="A0A316G2X1"/>
<name>A0A316G2X1_9RHOB</name>
<dbReference type="PANTHER" id="PTHR33619">
    <property type="entry name" value="POLYSACCHARIDE EXPORT PROTEIN GFCE-RELATED"/>
    <property type="match status" value="1"/>
</dbReference>
<dbReference type="Gene3D" id="3.10.560.10">
    <property type="entry name" value="Outer membrane lipoprotein wza domain like"/>
    <property type="match status" value="2"/>
</dbReference>
<organism evidence="4 5">
    <name type="scientific">Silicimonas algicola</name>
    <dbReference type="NCBI Taxonomy" id="1826607"/>
    <lineage>
        <taxon>Bacteria</taxon>
        <taxon>Pseudomonadati</taxon>
        <taxon>Pseudomonadota</taxon>
        <taxon>Alphaproteobacteria</taxon>
        <taxon>Rhodobacterales</taxon>
        <taxon>Paracoccaceae</taxon>
    </lineage>
</organism>
<dbReference type="PANTHER" id="PTHR33619:SF3">
    <property type="entry name" value="POLYSACCHARIDE EXPORT PROTEIN GFCE-RELATED"/>
    <property type="match status" value="1"/>
</dbReference>
<evidence type="ECO:0000259" key="3">
    <source>
        <dbReference type="Pfam" id="PF02563"/>
    </source>
</evidence>
<feature type="domain" description="Polysaccharide export protein N-terminal" evidence="3">
    <location>
        <begin position="82"/>
        <end position="161"/>
    </location>
</feature>
<dbReference type="Gene3D" id="3.30.1950.10">
    <property type="entry name" value="wza like domain"/>
    <property type="match status" value="1"/>
</dbReference>
<sequence>MTFSTRPRARWVALCVSASMLAGCGLPRTGPTKNEIFAGSVQKQGNAFIVSVDDSVTRATEYVPPLGFSSGLINAAVLGSDTVRPGDTLGLMIWENVDDGLLATAGANSTALQEVQVDGDGFIFVPYAGRIRAAGNTPEAIRRIITEKLEAQTPDPQVMVQRMAGDGATVSLIGGIGAQGVYPIERPTRTLTAMLARAGGITLPPDITQVTLIRGAHTGTIWLVDLYENPSLDIALRAGDRILVEEDERFYTAIGATGAQVKVPFETQSVSAIEALATVGGLNTSLADPTGIFVFRDEEPQVAGRVLGREFSDEQRMVYVLDLTSPNGVFVARDFDIRDGDTVYVTEAPYTQFQKILQAIVAPVGTAASLQSLTE</sequence>
<dbReference type="EMBL" id="QGGV01000008">
    <property type="protein sequence ID" value="PWK55291.1"/>
    <property type="molecule type" value="Genomic_DNA"/>
</dbReference>
<keyword evidence="1 2" id="KW-0732">Signal</keyword>
<proteinExistence type="predicted"/>
<protein>
    <submittedName>
        <fullName evidence="4">Polysaccharide export outer membrane protein</fullName>
    </submittedName>
</protein>
<evidence type="ECO:0000256" key="2">
    <source>
        <dbReference type="SAM" id="SignalP"/>
    </source>
</evidence>
<dbReference type="Proteomes" id="UP000245390">
    <property type="component" value="Unassembled WGS sequence"/>
</dbReference>
<evidence type="ECO:0000313" key="5">
    <source>
        <dbReference type="Proteomes" id="UP000245390"/>
    </source>
</evidence>
<keyword evidence="5" id="KW-1185">Reference proteome</keyword>
<evidence type="ECO:0000256" key="1">
    <source>
        <dbReference type="ARBA" id="ARBA00022729"/>
    </source>
</evidence>
<reference evidence="4 5" key="1">
    <citation type="submission" date="2018-05" db="EMBL/GenBank/DDBJ databases">
        <title>Genomic Encyclopedia of Type Strains, Phase IV (KMG-IV): sequencing the most valuable type-strain genomes for metagenomic binning, comparative biology and taxonomic classification.</title>
        <authorList>
            <person name="Goeker M."/>
        </authorList>
    </citation>
    <scope>NUCLEOTIDE SEQUENCE [LARGE SCALE GENOMIC DNA]</scope>
    <source>
        <strain evidence="4 5">DSM 103371</strain>
    </source>
</reference>
<comment type="caution">
    <text evidence="4">The sequence shown here is derived from an EMBL/GenBank/DDBJ whole genome shotgun (WGS) entry which is preliminary data.</text>
</comment>
<evidence type="ECO:0000313" key="4">
    <source>
        <dbReference type="EMBL" id="PWK55291.1"/>
    </source>
</evidence>
<dbReference type="PROSITE" id="PS51257">
    <property type="entry name" value="PROKAR_LIPOPROTEIN"/>
    <property type="match status" value="1"/>
</dbReference>
<accession>A0A316G2X1</accession>
<feature type="chain" id="PRO_5016366026" evidence="2">
    <location>
        <begin position="23"/>
        <end position="375"/>
    </location>
</feature>
<gene>
    <name evidence="4" type="ORF">C8D95_108171</name>
</gene>
<dbReference type="InterPro" id="IPR049712">
    <property type="entry name" value="Poly_export"/>
</dbReference>